<feature type="compositionally biased region" description="Basic residues" evidence="1">
    <location>
        <begin position="315"/>
        <end position="326"/>
    </location>
</feature>
<feature type="compositionally biased region" description="Basic and acidic residues" evidence="1">
    <location>
        <begin position="303"/>
        <end position="314"/>
    </location>
</feature>
<dbReference type="Pfam" id="PF24181">
    <property type="entry name" value="TPR_TTI1_C"/>
    <property type="match status" value="1"/>
</dbReference>
<dbReference type="Pfam" id="PF24176">
    <property type="entry name" value="TPR_TTI1_2nd"/>
    <property type="match status" value="1"/>
</dbReference>
<evidence type="ECO:0000313" key="5">
    <source>
        <dbReference type="Proteomes" id="UP000007151"/>
    </source>
</evidence>
<dbReference type="eggNOG" id="KOG4524">
    <property type="taxonomic scope" value="Eukaryota"/>
</dbReference>
<feature type="domain" description="TTI1 C-terminal TPR" evidence="3">
    <location>
        <begin position="874"/>
        <end position="1152"/>
    </location>
</feature>
<dbReference type="SUPFAM" id="SSF48371">
    <property type="entry name" value="ARM repeat"/>
    <property type="match status" value="1"/>
</dbReference>
<dbReference type="AlphaFoldDB" id="A0A212F169"/>
<dbReference type="Gene3D" id="1.25.10.10">
    <property type="entry name" value="Leucine-rich Repeat Variant"/>
    <property type="match status" value="1"/>
</dbReference>
<dbReference type="EMBL" id="AGBW02010943">
    <property type="protein sequence ID" value="OWR47479.1"/>
    <property type="molecule type" value="Genomic_DNA"/>
</dbReference>
<evidence type="ECO:0000259" key="2">
    <source>
        <dbReference type="Pfam" id="PF24173"/>
    </source>
</evidence>
<keyword evidence="5" id="KW-1185">Reference proteome</keyword>
<dbReference type="InterPro" id="IPR011989">
    <property type="entry name" value="ARM-like"/>
</dbReference>
<feature type="domain" description="TTI1 N-terminal TPR" evidence="2">
    <location>
        <begin position="350"/>
        <end position="430"/>
    </location>
</feature>
<dbReference type="PANTHER" id="PTHR18460">
    <property type="entry name" value="TEL2 INTERACTING PROTEIN 1 TTI1 FAMILY MEMBER"/>
    <property type="match status" value="1"/>
</dbReference>
<dbReference type="Pfam" id="PF21547">
    <property type="entry name" value="TTI1"/>
    <property type="match status" value="1"/>
</dbReference>
<dbReference type="PANTHER" id="PTHR18460:SF3">
    <property type="entry name" value="TELO2-INTERACTING PROTEIN 1 HOMOLOG"/>
    <property type="match status" value="1"/>
</dbReference>
<feature type="domain" description="TTI1 N-terminal TPR" evidence="2">
    <location>
        <begin position="9"/>
        <end position="276"/>
    </location>
</feature>
<dbReference type="Pfam" id="PF24173">
    <property type="entry name" value="TPR_TTI1_N"/>
    <property type="match status" value="2"/>
</dbReference>
<gene>
    <name evidence="4" type="ORF">KGM_210728</name>
</gene>
<dbReference type="STRING" id="278856.A0A212F169"/>
<dbReference type="InterPro" id="IPR049362">
    <property type="entry name" value="TTI1_rpt"/>
</dbReference>
<organism evidence="4 5">
    <name type="scientific">Danaus plexippus plexippus</name>
    <dbReference type="NCBI Taxonomy" id="278856"/>
    <lineage>
        <taxon>Eukaryota</taxon>
        <taxon>Metazoa</taxon>
        <taxon>Ecdysozoa</taxon>
        <taxon>Arthropoda</taxon>
        <taxon>Hexapoda</taxon>
        <taxon>Insecta</taxon>
        <taxon>Pterygota</taxon>
        <taxon>Neoptera</taxon>
        <taxon>Endopterygota</taxon>
        <taxon>Lepidoptera</taxon>
        <taxon>Glossata</taxon>
        <taxon>Ditrysia</taxon>
        <taxon>Papilionoidea</taxon>
        <taxon>Nymphalidae</taxon>
        <taxon>Danainae</taxon>
        <taxon>Danaini</taxon>
        <taxon>Danaina</taxon>
        <taxon>Danaus</taxon>
        <taxon>Danaus</taxon>
    </lineage>
</organism>
<proteinExistence type="predicted"/>
<dbReference type="FunCoup" id="A0A212F169">
    <property type="interactions" value="1588"/>
</dbReference>
<dbReference type="Proteomes" id="UP000007151">
    <property type="component" value="Unassembled WGS sequence"/>
</dbReference>
<dbReference type="InParanoid" id="A0A212F169"/>
<feature type="compositionally biased region" description="Low complexity" evidence="1">
    <location>
        <begin position="327"/>
        <end position="336"/>
    </location>
</feature>
<accession>A0A212F169</accession>
<name>A0A212F169_DANPL</name>
<comment type="caution">
    <text evidence="4">The sequence shown here is derived from an EMBL/GenBank/DDBJ whole genome shotgun (WGS) entry which is preliminary data.</text>
</comment>
<evidence type="ECO:0000313" key="4">
    <source>
        <dbReference type="EMBL" id="OWR47479.1"/>
    </source>
</evidence>
<reference evidence="4 5" key="1">
    <citation type="journal article" date="2011" name="Cell">
        <title>The monarch butterfly genome yields insights into long-distance migration.</title>
        <authorList>
            <person name="Zhan S."/>
            <person name="Merlin C."/>
            <person name="Boore J.L."/>
            <person name="Reppert S.M."/>
        </authorList>
    </citation>
    <scope>NUCLEOTIDE SEQUENCE [LARGE SCALE GENOMIC DNA]</scope>
    <source>
        <strain evidence="4">F-2</strain>
    </source>
</reference>
<dbReference type="InterPro" id="IPR052587">
    <property type="entry name" value="TELO2-interacting_protein_1"/>
</dbReference>
<sequence length="1202" mass="135252">MNAHLKEAFTRIKPICDMVMVNPSPEHITAFAALVGELKMEIIQELQQYMLFPFITHLQSKEMETKYEMQGLLIDSMREVLQRVCVTSFEMCMKIEMGLLSLVFEKPKPGMIADVPEELKLSVMQCLTVLMLHIDQPTRVKMLENQVPLLAQAVFVSVHLAKLEKLRSLRLAAITCLCAHTGCHPQQTDARGLVPDPAIETAVLGLLACILPGVLAALQDVAMSDNPGHAVVVAALNATHRVLCLTMHNKHLATKENITADDFVAMLAEKAKPSNDVSKESIRDSRLGAIIAARDYHSLAEFIRSGRDQTDPPRRERKIPKQKKNRNQNANQKNVNYMERLGSYERTPNTSQNAAKAPRDIPKRTSEWYTMAGDKLAIVIKSLIPLVSHEHFKVRKELAILCYRIISECSATMQPSLPMSLDVLISLCHDSYQEVSDYCDAALKAQFSNPERETMDSLCENFFATINCLPRIMNNIDENRKLSALNLIAGYLTILCDGGRPQRLTSLLTASDGFDRVCDALIATADMYTDMSLLARPAGGDITGMSSCELSGPCPWRRLRHLSPAGSQQLQGLLASLGAAECAELLLDRFLELFHERRSCDLIYIINYLGSGPDSNPDLARRIISVYITEDVWYQPLEVQSGEKPLSADETLDESIYNPRSWTRDTVPGLFEGAIETRFTDISSTLPRVRLEPNTCVTLGHARRNLTRSCLLTEGLGLMALRLGRDYQQYLLKTLCLLLERVGSRYPPLRSSGLIALQQVAAATEASDVTDLIGRNADYFTSQVTGRLKKAWNTQSALQILSVVMEYSDVTILDYLYGIVEDAWNTQSALQILSVVMEYSDVTILDYLYGIVEDVLVQSCDQYYEKNLYSYLQVFLTFINCIRKWFLIQDTVKRKESHGLEIDVLKDVIEFANNKEEVERLLNTKEFEEETGRSVEEMYQEDLQRKEEDLLDYDDTVTQEAVPLPQHVRVTITILKRCVHFVSYKSRDEALVAMEALWRGLELLRGHDDELLPLVHALWEPLAARLQAEPVLARAALRVLALVADLAGDFVRERVVKDVLPRVCSVLRSCSRRSVLADAGSSYRLTASYSLQRSALEALGPLAANVGLRGIALLDALKAGALYLHKNQPKPLQLLAVKFFKDMLEYDYGSSWQFLRRLANNKQPLTPPANRFLHLEPVVGSPYECTDPHYDNNIKLIFYVHK</sequence>
<dbReference type="InterPro" id="IPR057566">
    <property type="entry name" value="TPR_TTI1_N"/>
</dbReference>
<evidence type="ECO:0000256" key="1">
    <source>
        <dbReference type="SAM" id="MobiDB-lite"/>
    </source>
</evidence>
<dbReference type="InterPro" id="IPR057567">
    <property type="entry name" value="TPR_TTI1_C"/>
</dbReference>
<dbReference type="InterPro" id="IPR016024">
    <property type="entry name" value="ARM-type_fold"/>
</dbReference>
<evidence type="ECO:0000259" key="3">
    <source>
        <dbReference type="Pfam" id="PF24181"/>
    </source>
</evidence>
<feature type="region of interest" description="Disordered" evidence="1">
    <location>
        <begin position="303"/>
        <end position="336"/>
    </location>
</feature>
<dbReference type="GO" id="GO:0005737">
    <property type="term" value="C:cytoplasm"/>
    <property type="evidence" value="ECO:0007669"/>
    <property type="project" value="TreeGrafter"/>
</dbReference>
<protein>
    <submittedName>
        <fullName evidence="4">TELO2-interacting protein 1</fullName>
    </submittedName>
</protein>
<dbReference type="KEGG" id="dpl:KGM_210728"/>